<dbReference type="EMBL" id="JANQDX010000012">
    <property type="protein sequence ID" value="KAL0914817.1"/>
    <property type="molecule type" value="Genomic_DNA"/>
</dbReference>
<organism evidence="2 3">
    <name type="scientific">Dendrobium thyrsiflorum</name>
    <name type="common">Pinecone-like raceme dendrobium</name>
    <name type="synonym">Orchid</name>
    <dbReference type="NCBI Taxonomy" id="117978"/>
    <lineage>
        <taxon>Eukaryota</taxon>
        <taxon>Viridiplantae</taxon>
        <taxon>Streptophyta</taxon>
        <taxon>Embryophyta</taxon>
        <taxon>Tracheophyta</taxon>
        <taxon>Spermatophyta</taxon>
        <taxon>Magnoliopsida</taxon>
        <taxon>Liliopsida</taxon>
        <taxon>Asparagales</taxon>
        <taxon>Orchidaceae</taxon>
        <taxon>Epidendroideae</taxon>
        <taxon>Malaxideae</taxon>
        <taxon>Dendrobiinae</taxon>
        <taxon>Dendrobium</taxon>
    </lineage>
</organism>
<name>A0ABD0UWH6_DENTH</name>
<accession>A0ABD0UWH6</accession>
<feature type="region of interest" description="Disordered" evidence="1">
    <location>
        <begin position="44"/>
        <end position="105"/>
    </location>
</feature>
<comment type="caution">
    <text evidence="2">The sequence shown here is derived from an EMBL/GenBank/DDBJ whole genome shotgun (WGS) entry which is preliminary data.</text>
</comment>
<reference evidence="2 3" key="1">
    <citation type="journal article" date="2024" name="Plant Biotechnol. J.">
        <title>Dendrobium thyrsiflorum genome and its molecular insights into genes involved in important horticultural traits.</title>
        <authorList>
            <person name="Chen B."/>
            <person name="Wang J.Y."/>
            <person name="Zheng P.J."/>
            <person name="Li K.L."/>
            <person name="Liang Y.M."/>
            <person name="Chen X.F."/>
            <person name="Zhang C."/>
            <person name="Zhao X."/>
            <person name="He X."/>
            <person name="Zhang G.Q."/>
            <person name="Liu Z.J."/>
            <person name="Xu Q."/>
        </authorList>
    </citation>
    <scope>NUCLEOTIDE SEQUENCE [LARGE SCALE GENOMIC DNA]</scope>
    <source>
        <strain evidence="2">GZMU011</strain>
    </source>
</reference>
<evidence type="ECO:0000313" key="2">
    <source>
        <dbReference type="EMBL" id="KAL0914817.1"/>
    </source>
</evidence>
<dbReference type="AlphaFoldDB" id="A0ABD0UWH6"/>
<dbReference type="Proteomes" id="UP001552299">
    <property type="component" value="Unassembled WGS sequence"/>
</dbReference>
<gene>
    <name evidence="2" type="ORF">M5K25_015201</name>
</gene>
<sequence length="261" mass="29798">MSLSKSINRIHSLHERDFWVQKRLERVLRFQELQHHRRRTPVDCRWTSTGRRPSADFHLANTRRRSFAGPPPEARHPAGPPLESQRPAEPPPEARRSTKLSPEADTLPDYHLRLDVLSDHHLRPDVLPDHHLDAGLSLGQRLWSFRPPSPTTVLPTSIAESWSLRHPPPVDNGLSDLCRTPTMVLSSSFADYGAFDLHRQTTVCPTTVTCRLRSLRPLLPTMVLPTSIAHRQRSFRPPSSTDLCRLWSCLPNKRVNTNSSM</sequence>
<protein>
    <submittedName>
        <fullName evidence="2">Uncharacterized protein</fullName>
    </submittedName>
</protein>
<evidence type="ECO:0000313" key="3">
    <source>
        <dbReference type="Proteomes" id="UP001552299"/>
    </source>
</evidence>
<proteinExistence type="predicted"/>
<evidence type="ECO:0000256" key="1">
    <source>
        <dbReference type="SAM" id="MobiDB-lite"/>
    </source>
</evidence>
<keyword evidence="3" id="KW-1185">Reference proteome</keyword>